<dbReference type="SUPFAM" id="SSF158544">
    <property type="entry name" value="GspK insert domain-like"/>
    <property type="match status" value="1"/>
</dbReference>
<protein>
    <submittedName>
        <fullName evidence="12">General secretion pathway protein K</fullName>
    </submittedName>
</protein>
<accession>A0A7W6GMG4</accession>
<dbReference type="InterPro" id="IPR005628">
    <property type="entry name" value="GspK"/>
</dbReference>
<name>A0A7W6GMG4_9SPHN</name>
<sequence length="288" mass="30950">MRTFKAPPPGEAGYALLAAVAGLAVFGYIAFAMLAAERGGLSGTIAQGQRARLSAAADAGLVLAASNLAAGEFGREPWRIDGRPYHIRFEGFALTIRVEDERGKIRINQLSEDQVRLMFQSAGIDGRRLDEVTDAFLDWIDVDNDRRPYGAEAEDYAGLGYRPRNGPLRSLAELALIRGVDKPLHDRIAPAATLFFGGAGAFSPSTGHPLAIAVMTGTGMGSPQVIERQRAIAGQRVAIDLSEGESLTARPLTVRVLAEDGQRGRLERATIIEFPRGPGGGWEIRQEE</sequence>
<dbReference type="InterPro" id="IPR049031">
    <property type="entry name" value="T2SSK_SAM-like_1st"/>
</dbReference>
<gene>
    <name evidence="12" type="ORF">GGR44_000078</name>
</gene>
<dbReference type="RefSeq" id="WP_183953478.1">
    <property type="nucleotide sequence ID" value="NZ_JACIEB010000001.1"/>
</dbReference>
<keyword evidence="7" id="KW-0653">Protein transport</keyword>
<evidence type="ECO:0000313" key="12">
    <source>
        <dbReference type="EMBL" id="MBB3980447.1"/>
    </source>
</evidence>
<comment type="subcellular location">
    <subcellularLocation>
        <location evidence="1">Cell inner membrane</location>
    </subcellularLocation>
</comment>
<dbReference type="Gene3D" id="1.10.40.60">
    <property type="entry name" value="EpsJ-like"/>
    <property type="match status" value="1"/>
</dbReference>
<feature type="domain" description="T2SS protein K first SAM-like" evidence="11">
    <location>
        <begin position="107"/>
        <end position="194"/>
    </location>
</feature>
<evidence type="ECO:0000256" key="3">
    <source>
        <dbReference type="ARBA" id="ARBA00022448"/>
    </source>
</evidence>
<evidence type="ECO:0000256" key="6">
    <source>
        <dbReference type="ARBA" id="ARBA00022692"/>
    </source>
</evidence>
<evidence type="ECO:0000256" key="10">
    <source>
        <dbReference type="SAM" id="Phobius"/>
    </source>
</evidence>
<evidence type="ECO:0000256" key="8">
    <source>
        <dbReference type="ARBA" id="ARBA00022989"/>
    </source>
</evidence>
<keyword evidence="4" id="KW-1003">Cell membrane</keyword>
<evidence type="ECO:0000313" key="13">
    <source>
        <dbReference type="Proteomes" id="UP000552757"/>
    </source>
</evidence>
<dbReference type="InterPro" id="IPR038072">
    <property type="entry name" value="GspK_central_sf"/>
</dbReference>
<keyword evidence="13" id="KW-1185">Reference proteome</keyword>
<keyword evidence="6 10" id="KW-0812">Transmembrane</keyword>
<dbReference type="GO" id="GO:0009306">
    <property type="term" value="P:protein secretion"/>
    <property type="evidence" value="ECO:0007669"/>
    <property type="project" value="InterPro"/>
</dbReference>
<keyword evidence="5" id="KW-0997">Cell inner membrane</keyword>
<dbReference type="PANTHER" id="PTHR38831:SF1">
    <property type="entry name" value="TYPE II SECRETION SYSTEM PROTEIN K-RELATED"/>
    <property type="match status" value="1"/>
</dbReference>
<comment type="caution">
    <text evidence="12">The sequence shown here is derived from an EMBL/GenBank/DDBJ whole genome shotgun (WGS) entry which is preliminary data.</text>
</comment>
<organism evidence="12 13">
    <name type="scientific">Sphingobium fontiphilum</name>
    <dbReference type="NCBI Taxonomy" id="944425"/>
    <lineage>
        <taxon>Bacteria</taxon>
        <taxon>Pseudomonadati</taxon>
        <taxon>Pseudomonadota</taxon>
        <taxon>Alphaproteobacteria</taxon>
        <taxon>Sphingomonadales</taxon>
        <taxon>Sphingomonadaceae</taxon>
        <taxon>Sphingobium</taxon>
    </lineage>
</organism>
<proteinExistence type="inferred from homology"/>
<evidence type="ECO:0000256" key="7">
    <source>
        <dbReference type="ARBA" id="ARBA00022927"/>
    </source>
</evidence>
<dbReference type="PANTHER" id="PTHR38831">
    <property type="entry name" value="TYPE II SECRETION SYSTEM PROTEIN K"/>
    <property type="match status" value="1"/>
</dbReference>
<evidence type="ECO:0000259" key="11">
    <source>
        <dbReference type="Pfam" id="PF21687"/>
    </source>
</evidence>
<evidence type="ECO:0000256" key="1">
    <source>
        <dbReference type="ARBA" id="ARBA00004533"/>
    </source>
</evidence>
<dbReference type="Pfam" id="PF21687">
    <property type="entry name" value="T2SSK_1st"/>
    <property type="match status" value="1"/>
</dbReference>
<evidence type="ECO:0000256" key="2">
    <source>
        <dbReference type="ARBA" id="ARBA00007246"/>
    </source>
</evidence>
<keyword evidence="3" id="KW-0813">Transport</keyword>
<evidence type="ECO:0000256" key="9">
    <source>
        <dbReference type="ARBA" id="ARBA00023136"/>
    </source>
</evidence>
<dbReference type="EMBL" id="JACIEB010000001">
    <property type="protein sequence ID" value="MBB3980447.1"/>
    <property type="molecule type" value="Genomic_DNA"/>
</dbReference>
<feature type="transmembrane region" description="Helical" evidence="10">
    <location>
        <begin position="12"/>
        <end position="36"/>
    </location>
</feature>
<dbReference type="Proteomes" id="UP000552757">
    <property type="component" value="Unassembled WGS sequence"/>
</dbReference>
<evidence type="ECO:0000256" key="5">
    <source>
        <dbReference type="ARBA" id="ARBA00022519"/>
    </source>
</evidence>
<dbReference type="GO" id="GO:0005886">
    <property type="term" value="C:plasma membrane"/>
    <property type="evidence" value="ECO:0007669"/>
    <property type="project" value="UniProtKB-SubCell"/>
</dbReference>
<evidence type="ECO:0000256" key="4">
    <source>
        <dbReference type="ARBA" id="ARBA00022475"/>
    </source>
</evidence>
<dbReference type="AlphaFoldDB" id="A0A7W6GMG4"/>
<keyword evidence="9 10" id="KW-0472">Membrane</keyword>
<comment type="similarity">
    <text evidence="2">Belongs to the GSP K family.</text>
</comment>
<keyword evidence="8 10" id="KW-1133">Transmembrane helix</keyword>
<reference evidence="12 13" key="1">
    <citation type="submission" date="2020-08" db="EMBL/GenBank/DDBJ databases">
        <title>Genomic Encyclopedia of Type Strains, Phase IV (KMG-IV): sequencing the most valuable type-strain genomes for metagenomic binning, comparative biology and taxonomic classification.</title>
        <authorList>
            <person name="Goeker M."/>
        </authorList>
    </citation>
    <scope>NUCLEOTIDE SEQUENCE [LARGE SCALE GENOMIC DNA]</scope>
    <source>
        <strain evidence="12 13">DSM 29348</strain>
    </source>
</reference>